<keyword evidence="2" id="KW-0812">Transmembrane</keyword>
<gene>
    <name evidence="3" type="ORF">KPH14_013091</name>
</gene>
<feature type="compositionally biased region" description="Polar residues" evidence="1">
    <location>
        <begin position="126"/>
        <end position="140"/>
    </location>
</feature>
<proteinExistence type="predicted"/>
<evidence type="ECO:0000256" key="1">
    <source>
        <dbReference type="SAM" id="MobiDB-lite"/>
    </source>
</evidence>
<feature type="region of interest" description="Disordered" evidence="1">
    <location>
        <begin position="39"/>
        <end position="91"/>
    </location>
</feature>
<dbReference type="Proteomes" id="UP001258017">
    <property type="component" value="Unassembled WGS sequence"/>
</dbReference>
<comment type="caution">
    <text evidence="3">The sequence shown here is derived from an EMBL/GenBank/DDBJ whole genome shotgun (WGS) entry which is preliminary data.</text>
</comment>
<keyword evidence="2" id="KW-1133">Transmembrane helix</keyword>
<reference evidence="3" key="2">
    <citation type="journal article" date="2023" name="Commun. Biol.">
        <title>Intrasexual cuticular hydrocarbon dimorphism in a wasp sheds light on hydrocarbon biosynthesis genes in Hymenoptera.</title>
        <authorList>
            <person name="Moris V.C."/>
            <person name="Podsiadlowski L."/>
            <person name="Martin S."/>
            <person name="Oeyen J.P."/>
            <person name="Donath A."/>
            <person name="Petersen M."/>
            <person name="Wilbrandt J."/>
            <person name="Misof B."/>
            <person name="Liedtke D."/>
            <person name="Thamm M."/>
            <person name="Scheiner R."/>
            <person name="Schmitt T."/>
            <person name="Niehuis O."/>
        </authorList>
    </citation>
    <scope>NUCLEOTIDE SEQUENCE</scope>
    <source>
        <strain evidence="3">GBR_01_08_01A</strain>
    </source>
</reference>
<feature type="compositionally biased region" description="Polar residues" evidence="1">
    <location>
        <begin position="78"/>
        <end position="87"/>
    </location>
</feature>
<evidence type="ECO:0000313" key="3">
    <source>
        <dbReference type="EMBL" id="KAK2574792.1"/>
    </source>
</evidence>
<organism evidence="3 4">
    <name type="scientific">Odynerus spinipes</name>
    <dbReference type="NCBI Taxonomy" id="1348599"/>
    <lineage>
        <taxon>Eukaryota</taxon>
        <taxon>Metazoa</taxon>
        <taxon>Ecdysozoa</taxon>
        <taxon>Arthropoda</taxon>
        <taxon>Hexapoda</taxon>
        <taxon>Insecta</taxon>
        <taxon>Pterygota</taxon>
        <taxon>Neoptera</taxon>
        <taxon>Endopterygota</taxon>
        <taxon>Hymenoptera</taxon>
        <taxon>Apocrita</taxon>
        <taxon>Aculeata</taxon>
        <taxon>Vespoidea</taxon>
        <taxon>Vespidae</taxon>
        <taxon>Eumeninae</taxon>
        <taxon>Odynerus</taxon>
    </lineage>
</organism>
<accession>A0AAD9R7W6</accession>
<dbReference type="AlphaFoldDB" id="A0AAD9R7W6"/>
<keyword evidence="2" id="KW-0472">Membrane</keyword>
<feature type="transmembrane region" description="Helical" evidence="2">
    <location>
        <begin position="12"/>
        <end position="32"/>
    </location>
</feature>
<reference evidence="3" key="1">
    <citation type="submission" date="2021-08" db="EMBL/GenBank/DDBJ databases">
        <authorList>
            <person name="Misof B."/>
            <person name="Oliver O."/>
            <person name="Podsiadlowski L."/>
            <person name="Donath A."/>
            <person name="Peters R."/>
            <person name="Mayer C."/>
            <person name="Rust J."/>
            <person name="Gunkel S."/>
            <person name="Lesny P."/>
            <person name="Martin S."/>
            <person name="Oeyen J.P."/>
            <person name="Petersen M."/>
            <person name="Panagiotis P."/>
            <person name="Wilbrandt J."/>
            <person name="Tanja T."/>
        </authorList>
    </citation>
    <scope>NUCLEOTIDE SEQUENCE</scope>
    <source>
        <strain evidence="3">GBR_01_08_01A</strain>
        <tissue evidence="3">Thorax + abdomen</tissue>
    </source>
</reference>
<evidence type="ECO:0000256" key="2">
    <source>
        <dbReference type="SAM" id="Phobius"/>
    </source>
</evidence>
<dbReference type="EMBL" id="JAIFRP010004891">
    <property type="protein sequence ID" value="KAK2574792.1"/>
    <property type="molecule type" value="Genomic_DNA"/>
</dbReference>
<evidence type="ECO:0000313" key="4">
    <source>
        <dbReference type="Proteomes" id="UP001258017"/>
    </source>
</evidence>
<name>A0AAD9R7W6_9HYME</name>
<feature type="region of interest" description="Disordered" evidence="1">
    <location>
        <begin position="122"/>
        <end position="171"/>
    </location>
</feature>
<feature type="non-terminal residue" evidence="3">
    <location>
        <position position="256"/>
    </location>
</feature>
<protein>
    <submittedName>
        <fullName evidence="3">Uncharacterized protein</fullName>
    </submittedName>
</protein>
<keyword evidence="4" id="KW-1185">Reference proteome</keyword>
<feature type="compositionally biased region" description="Low complexity" evidence="1">
    <location>
        <begin position="45"/>
        <end position="77"/>
    </location>
</feature>
<sequence length="256" mass="27420">MSSSSSDGGSGGASAVHLILVIVIMVVILMAFSGNRGVQTDPVKKSPISPSVPHSVVPVKSNTSYSSTPKTSTTQTSIPEPSFTSPTFDGARNRAHIDQTSRAVAPRVNENDQVSRGIAPRVYEKPTTSVSSNKPNTTAVRTDVFKDSASSNPVDADSDDGDAKEDNFGSVRPSKFATKNISLQTLNEHYGSKISARLTTIRNSRSRVIEHLRSFVNKPGARTFDDRYSANSKSNSEVFAIDPDIMINVFEVLAAS</sequence>